<gene>
    <name evidence="1" type="ORF">LCGC14_0194510</name>
</gene>
<comment type="caution">
    <text evidence="1">The sequence shown here is derived from an EMBL/GenBank/DDBJ whole genome shotgun (WGS) entry which is preliminary data.</text>
</comment>
<evidence type="ECO:0000313" key="1">
    <source>
        <dbReference type="EMBL" id="KKN93619.1"/>
    </source>
</evidence>
<organism evidence="1">
    <name type="scientific">marine sediment metagenome</name>
    <dbReference type="NCBI Taxonomy" id="412755"/>
    <lineage>
        <taxon>unclassified sequences</taxon>
        <taxon>metagenomes</taxon>
        <taxon>ecological metagenomes</taxon>
    </lineage>
</organism>
<reference evidence="1" key="1">
    <citation type="journal article" date="2015" name="Nature">
        <title>Complex archaea that bridge the gap between prokaryotes and eukaryotes.</title>
        <authorList>
            <person name="Spang A."/>
            <person name="Saw J.H."/>
            <person name="Jorgensen S.L."/>
            <person name="Zaremba-Niedzwiedzka K."/>
            <person name="Martijn J."/>
            <person name="Lind A.E."/>
            <person name="van Eijk R."/>
            <person name="Schleper C."/>
            <person name="Guy L."/>
            <person name="Ettema T.J."/>
        </authorList>
    </citation>
    <scope>NUCLEOTIDE SEQUENCE</scope>
</reference>
<name>A0A0F9UPQ0_9ZZZZ</name>
<accession>A0A0F9UPQ0</accession>
<sequence>MNNMIAKKTIYIGAGLIFLIAALLLAPLIAFGATSDSLTATFTLNATPVVSNVNFVDSAYASTATLTPDNTAIFGVDFDVSLSSGMTDILNVTIYIFDDSVHGADFNTTPADGDELITILWIEATDTWSIDQGAFSEWTMQSPIDPGIGNASTTGDFRAMFDISWAAAASADWNASVFVFDDDGTPEYDFASEVAFVTMNNNFDISYSVTTISWGNDIVPSSVNNTQLTAVTVQIRANAQWETSASAVDFTPGPIDVEALLILIWDEDNSAGGNSVQIQNTENILEGTWDNQVRMPGEANVTRSYYVFLSADVGGWSVGQLYTTTISIFIAANT</sequence>
<dbReference type="AlphaFoldDB" id="A0A0F9UPQ0"/>
<protein>
    <submittedName>
        <fullName evidence="1">Uncharacterized protein</fullName>
    </submittedName>
</protein>
<dbReference type="EMBL" id="LAZR01000084">
    <property type="protein sequence ID" value="KKN93619.1"/>
    <property type="molecule type" value="Genomic_DNA"/>
</dbReference>
<proteinExistence type="predicted"/>